<dbReference type="AlphaFoldDB" id="A0ABD0YNM5"/>
<dbReference type="EMBL" id="JBFDAA010000009">
    <property type="protein sequence ID" value="KAL1128832.1"/>
    <property type="molecule type" value="Genomic_DNA"/>
</dbReference>
<comment type="caution">
    <text evidence="1">The sequence shown here is derived from an EMBL/GenBank/DDBJ whole genome shotgun (WGS) entry which is preliminary data.</text>
</comment>
<dbReference type="Gene3D" id="1.10.8.60">
    <property type="match status" value="1"/>
</dbReference>
<dbReference type="PANTHER" id="PTHR23389:SF21">
    <property type="entry name" value="ATPASE FAMILY AAA DOMAIN-CONTAINING PROTEIN 5"/>
    <property type="match status" value="1"/>
</dbReference>
<organism evidence="1 2">
    <name type="scientific">Ranatra chinensis</name>
    <dbReference type="NCBI Taxonomy" id="642074"/>
    <lineage>
        <taxon>Eukaryota</taxon>
        <taxon>Metazoa</taxon>
        <taxon>Ecdysozoa</taxon>
        <taxon>Arthropoda</taxon>
        <taxon>Hexapoda</taxon>
        <taxon>Insecta</taxon>
        <taxon>Pterygota</taxon>
        <taxon>Neoptera</taxon>
        <taxon>Paraneoptera</taxon>
        <taxon>Hemiptera</taxon>
        <taxon>Heteroptera</taxon>
        <taxon>Panheteroptera</taxon>
        <taxon>Nepomorpha</taxon>
        <taxon>Nepidae</taxon>
        <taxon>Ranatrinae</taxon>
        <taxon>Ranatra</taxon>
    </lineage>
</organism>
<dbReference type="PANTHER" id="PTHR23389">
    <property type="entry name" value="CHROMOSOME TRANSMISSION FIDELITY FACTOR 18"/>
    <property type="match status" value="1"/>
</dbReference>
<name>A0ABD0YNM5_9HEMI</name>
<sequence length="256" mass="29033">MGSKHGNIFYQNKKRETMEIGSWLRTLILTEGIDISAFELTQLAEVCKGDVRQALLQLQFCSSSNMSSKQLLLRERTDLRSIWERVGEYDMRKKKELMKLRRVLKSLSAADTISQKISLLDKSVWPSYLDGCLKDSTCIEENFLPPHDLLGVAIVEELQTIVGSMTPPAGNENTLISSAAATKRAQTNFELEKGIGCVSVLSRRSLATDYFSAIREMAVSENYRLANQTKRNNRIVFHVSNNICQQNNLFSRYKVQ</sequence>
<proteinExistence type="predicted"/>
<evidence type="ECO:0000313" key="1">
    <source>
        <dbReference type="EMBL" id="KAL1128832.1"/>
    </source>
</evidence>
<protein>
    <submittedName>
        <fullName evidence="1">Uncharacterized protein</fullName>
    </submittedName>
</protein>
<accession>A0ABD0YNM5</accession>
<keyword evidence="2" id="KW-1185">Reference proteome</keyword>
<dbReference type="Proteomes" id="UP001558652">
    <property type="component" value="Unassembled WGS sequence"/>
</dbReference>
<reference evidence="1 2" key="1">
    <citation type="submission" date="2024-07" db="EMBL/GenBank/DDBJ databases">
        <title>Chromosome-level genome assembly of the water stick insect Ranatra chinensis (Heteroptera: Nepidae).</title>
        <authorList>
            <person name="Liu X."/>
        </authorList>
    </citation>
    <scope>NUCLEOTIDE SEQUENCE [LARGE SCALE GENOMIC DNA]</scope>
    <source>
        <strain evidence="1">Cailab_2021Rc</strain>
        <tissue evidence="1">Muscle</tissue>
    </source>
</reference>
<gene>
    <name evidence="1" type="ORF">AAG570_013366</name>
</gene>
<evidence type="ECO:0000313" key="2">
    <source>
        <dbReference type="Proteomes" id="UP001558652"/>
    </source>
</evidence>